<keyword evidence="2" id="KW-1185">Reference proteome</keyword>
<proteinExistence type="predicted"/>
<comment type="caution">
    <text evidence="1">The sequence shown here is derived from an EMBL/GenBank/DDBJ whole genome shotgun (WGS) entry which is preliminary data.</text>
</comment>
<dbReference type="InterPro" id="IPR011990">
    <property type="entry name" value="TPR-like_helical_dom_sf"/>
</dbReference>
<evidence type="ECO:0008006" key="3">
    <source>
        <dbReference type="Google" id="ProtNLM"/>
    </source>
</evidence>
<dbReference type="AlphaFoldDB" id="A0AAD7NC07"/>
<dbReference type="EMBL" id="JARJLG010000067">
    <property type="protein sequence ID" value="KAJ7754379.1"/>
    <property type="molecule type" value="Genomic_DNA"/>
</dbReference>
<dbReference type="Gene3D" id="1.25.40.10">
    <property type="entry name" value="Tetratricopeptide repeat domain"/>
    <property type="match status" value="3"/>
</dbReference>
<dbReference type="SUPFAM" id="SSF81901">
    <property type="entry name" value="HCP-like"/>
    <property type="match status" value="1"/>
</dbReference>
<reference evidence="1" key="1">
    <citation type="submission" date="2023-03" db="EMBL/GenBank/DDBJ databases">
        <title>Massive genome expansion in bonnet fungi (Mycena s.s.) driven by repeated elements and novel gene families across ecological guilds.</title>
        <authorList>
            <consortium name="Lawrence Berkeley National Laboratory"/>
            <person name="Harder C.B."/>
            <person name="Miyauchi S."/>
            <person name="Viragh M."/>
            <person name="Kuo A."/>
            <person name="Thoen E."/>
            <person name="Andreopoulos B."/>
            <person name="Lu D."/>
            <person name="Skrede I."/>
            <person name="Drula E."/>
            <person name="Henrissat B."/>
            <person name="Morin E."/>
            <person name="Kohler A."/>
            <person name="Barry K."/>
            <person name="LaButti K."/>
            <person name="Morin E."/>
            <person name="Salamov A."/>
            <person name="Lipzen A."/>
            <person name="Mereny Z."/>
            <person name="Hegedus B."/>
            <person name="Baldrian P."/>
            <person name="Stursova M."/>
            <person name="Weitz H."/>
            <person name="Taylor A."/>
            <person name="Grigoriev I.V."/>
            <person name="Nagy L.G."/>
            <person name="Martin F."/>
            <person name="Kauserud H."/>
        </authorList>
    </citation>
    <scope>NUCLEOTIDE SEQUENCE</scope>
    <source>
        <strain evidence="1">CBHHK188m</strain>
    </source>
</reference>
<evidence type="ECO:0000313" key="2">
    <source>
        <dbReference type="Proteomes" id="UP001215280"/>
    </source>
</evidence>
<dbReference type="PANTHER" id="PTHR19959">
    <property type="entry name" value="KINESIN LIGHT CHAIN"/>
    <property type="match status" value="1"/>
</dbReference>
<dbReference type="SUPFAM" id="SSF48452">
    <property type="entry name" value="TPR-like"/>
    <property type="match status" value="1"/>
</dbReference>
<name>A0AAD7NC07_9AGAR</name>
<sequence>MELEWRFRLGLSNSTKHWVIAWYSENEKELKSLRKFNQNSTQPSPRSQASLHPPGLPDMVLSRMSFNVSNILWALMSSAVRFITNAFGVYASYLPTRYESLHGAQRLLSRLLPQFWITDNDHGVSAVRRSERHRRPVHIAVPHWKPQGHMDHDRDFHPGACLVVHETAKQCESPSIFPDFYHQGPTHPITSNSAINMESGPQNMPGTCPPLDLGNPETMEQIAKLIEQTPEGDPALPKYHQTLGKAFAQQYRKSGDLKDLETGLQNLQTLGNIQDLEAGMKNIQKALELAPDGHPERARLRHGLGVFFIDRYKKLGNLKDLEDAVQNFQAAVDLTPYSQPERVEYMQGLLTAYIESYHKSGDLSDLDLVMQKAQEVVDLAPKEHPHRAAHRLHGLAVSFTARFQKLGNLEDLEAAHHNYQAAVDLTPDGHPDKAGYLHGLAVSFTERYKTSREPRDQDNALQNFRAAVDLTPENHPDRAGCMHGLGLALSNQYQRSKDLKDLEAALQTLQQAVKMTPADHPSRSGCLQSLAMSHGQRYQSSGDLKDLEAMIQLAQNAVNLIPFNHPGRAGYLHRLGVAFELRYRRLGQLPDLQYCPGVYVGNLRDPRRPVMSRREKPFDPSLPVGIPRELMVVSRQVEIPKTSGCTMTTEFFGQRDFWWMKRPYAVSMHQDAVRLIPDGHPAKAECLGSLARILMQKYKKSGDLVDLDVSLVNFQLSVSLTPKTHYDKSQRLDELAAALISRYERLGNLQDLETAIQNYQQAIDLAFLTSEKAKCINRLASCFQGRYSRLGDFNDLTTAIEHYRAALRIVTDDKTRIKILKNLHTCLANFYQTLAEWEWSGRLVDVDWSEVNDMEWSGVNEFMLTIQEARGFAPGESVDETGNLGNLISDESQTEAATIAEKQGL</sequence>
<accession>A0AAD7NC07</accession>
<evidence type="ECO:0000313" key="1">
    <source>
        <dbReference type="EMBL" id="KAJ7754379.1"/>
    </source>
</evidence>
<dbReference type="PANTHER" id="PTHR19959:SF119">
    <property type="entry name" value="FUNGAL LIPASE-LIKE DOMAIN-CONTAINING PROTEIN"/>
    <property type="match status" value="1"/>
</dbReference>
<organism evidence="1 2">
    <name type="scientific">Mycena maculata</name>
    <dbReference type="NCBI Taxonomy" id="230809"/>
    <lineage>
        <taxon>Eukaryota</taxon>
        <taxon>Fungi</taxon>
        <taxon>Dikarya</taxon>
        <taxon>Basidiomycota</taxon>
        <taxon>Agaricomycotina</taxon>
        <taxon>Agaricomycetes</taxon>
        <taxon>Agaricomycetidae</taxon>
        <taxon>Agaricales</taxon>
        <taxon>Marasmiineae</taxon>
        <taxon>Mycenaceae</taxon>
        <taxon>Mycena</taxon>
    </lineage>
</organism>
<dbReference type="Proteomes" id="UP001215280">
    <property type="component" value="Unassembled WGS sequence"/>
</dbReference>
<protein>
    <recommendedName>
        <fullName evidence="3">TPR-like protein</fullName>
    </recommendedName>
</protein>
<gene>
    <name evidence="1" type="ORF">DFH07DRAFT_1029399</name>
</gene>